<name>A0A087EH39_9BIFI</name>
<sequence>MVRVPEGYDMTHLTGMWCLTRPKSKTSRVVPISPLLTKVIKRYLEVTEGQPNPYWLIFHTPEYNPIGPVDDGQGFRDLVKSVGIENSRERFGNGTRHGTVSQLSLMGVDHSIIQQIVGHSSIAMVEHYRHINTTELMHAMETMENLLTSSGSSGRGSLFPFLPYLAYLINQIQVAAHVDCGYVGLDFGEQWCAAAEYWSALAHRIQ</sequence>
<comment type="caution">
    <text evidence="3">The sequence shown here is derived from an EMBL/GenBank/DDBJ whole genome shotgun (WGS) entry which is preliminary data.</text>
</comment>
<dbReference type="EMBL" id="JGZU01000005">
    <property type="protein sequence ID" value="KFJ07090.1"/>
    <property type="molecule type" value="Genomic_DNA"/>
</dbReference>
<dbReference type="GO" id="GO:0003677">
    <property type="term" value="F:DNA binding"/>
    <property type="evidence" value="ECO:0007669"/>
    <property type="project" value="InterPro"/>
</dbReference>
<keyword evidence="4" id="KW-1185">Reference proteome</keyword>
<accession>A0A087EH39</accession>
<dbReference type="AlphaFoldDB" id="A0A087EH39"/>
<dbReference type="InterPro" id="IPR002104">
    <property type="entry name" value="Integrase_catalytic"/>
</dbReference>
<dbReference type="STRING" id="356829.BITS_1514"/>
<dbReference type="InterPro" id="IPR011010">
    <property type="entry name" value="DNA_brk_join_enz"/>
</dbReference>
<organism evidence="3 4">
    <name type="scientific">Bifidobacterium tsurumiense</name>
    <dbReference type="NCBI Taxonomy" id="356829"/>
    <lineage>
        <taxon>Bacteria</taxon>
        <taxon>Bacillati</taxon>
        <taxon>Actinomycetota</taxon>
        <taxon>Actinomycetes</taxon>
        <taxon>Bifidobacteriales</taxon>
        <taxon>Bifidobacteriaceae</taxon>
        <taxon>Bifidobacterium</taxon>
    </lineage>
</organism>
<gene>
    <name evidence="3" type="ORF">BITS_1514</name>
</gene>
<evidence type="ECO:0000313" key="3">
    <source>
        <dbReference type="EMBL" id="KFJ07090.1"/>
    </source>
</evidence>
<dbReference type="Proteomes" id="UP000029080">
    <property type="component" value="Unassembled WGS sequence"/>
</dbReference>
<dbReference type="SUPFAM" id="SSF56349">
    <property type="entry name" value="DNA breaking-rejoining enzymes"/>
    <property type="match status" value="1"/>
</dbReference>
<dbReference type="Pfam" id="PF00589">
    <property type="entry name" value="Phage_integrase"/>
    <property type="match status" value="1"/>
</dbReference>
<evidence type="ECO:0000256" key="1">
    <source>
        <dbReference type="ARBA" id="ARBA00023172"/>
    </source>
</evidence>
<dbReference type="Gene3D" id="1.10.443.10">
    <property type="entry name" value="Intergrase catalytic core"/>
    <property type="match status" value="1"/>
</dbReference>
<evidence type="ECO:0000313" key="4">
    <source>
        <dbReference type="Proteomes" id="UP000029080"/>
    </source>
</evidence>
<keyword evidence="1" id="KW-0233">DNA recombination</keyword>
<dbReference type="eggNOG" id="COG0582">
    <property type="taxonomic scope" value="Bacteria"/>
</dbReference>
<protein>
    <submittedName>
        <fullName evidence="3">Phage integrase</fullName>
    </submittedName>
</protein>
<dbReference type="InterPro" id="IPR013762">
    <property type="entry name" value="Integrase-like_cat_sf"/>
</dbReference>
<proteinExistence type="predicted"/>
<dbReference type="GO" id="GO:0006310">
    <property type="term" value="P:DNA recombination"/>
    <property type="evidence" value="ECO:0007669"/>
    <property type="project" value="UniProtKB-KW"/>
</dbReference>
<feature type="domain" description="Tyr recombinase" evidence="2">
    <location>
        <begin position="1"/>
        <end position="141"/>
    </location>
</feature>
<dbReference type="PROSITE" id="PS51898">
    <property type="entry name" value="TYR_RECOMBINASE"/>
    <property type="match status" value="1"/>
</dbReference>
<reference evidence="3 4" key="1">
    <citation type="submission" date="2014-03" db="EMBL/GenBank/DDBJ databases">
        <title>Genomics of Bifidobacteria.</title>
        <authorList>
            <person name="Ventura M."/>
            <person name="Milani C."/>
            <person name="Lugli G.A."/>
        </authorList>
    </citation>
    <scope>NUCLEOTIDE SEQUENCE [LARGE SCALE GENOMIC DNA]</scope>
    <source>
        <strain evidence="3 4">JCM 13495</strain>
    </source>
</reference>
<evidence type="ECO:0000259" key="2">
    <source>
        <dbReference type="PROSITE" id="PS51898"/>
    </source>
</evidence>
<dbReference type="GO" id="GO:0015074">
    <property type="term" value="P:DNA integration"/>
    <property type="evidence" value="ECO:0007669"/>
    <property type="project" value="InterPro"/>
</dbReference>